<sequence>MPSARLESGGVLCHDIMAEESSATAPSSLPPASSGLPPNRARARGIYQADTAAAHADEPEGWELVASTHEPVTMVQAGFDPLTSGEKSWMLASMTVTLIIVAIGLYISLA</sequence>
<protein>
    <submittedName>
        <fullName evidence="3">Uncharacterized protein</fullName>
    </submittedName>
</protein>
<evidence type="ECO:0000313" key="4">
    <source>
        <dbReference type="Proteomes" id="UP001217582"/>
    </source>
</evidence>
<keyword evidence="2" id="KW-0472">Membrane</keyword>
<dbReference type="EMBL" id="CP119921">
    <property type="protein sequence ID" value="WFD17020.1"/>
    <property type="molecule type" value="Genomic_DNA"/>
</dbReference>
<gene>
    <name evidence="3" type="ORF">MARU1_003067</name>
</gene>
<reference evidence="3 4" key="1">
    <citation type="submission" date="2023-03" db="EMBL/GenBank/DDBJ databases">
        <title>Mating type loci evolution in Malassezia.</title>
        <authorList>
            <person name="Coelho M.A."/>
        </authorList>
    </citation>
    <scope>NUCLEOTIDE SEQUENCE [LARGE SCALE GENOMIC DNA]</scope>
    <source>
        <strain evidence="3 4">CBS 13387</strain>
    </source>
</reference>
<feature type="region of interest" description="Disordered" evidence="1">
    <location>
        <begin position="21"/>
        <end position="40"/>
    </location>
</feature>
<keyword evidence="2" id="KW-1133">Transmembrane helix</keyword>
<dbReference type="Proteomes" id="UP001217582">
    <property type="component" value="Chromosome 6"/>
</dbReference>
<name>A0AAJ6CN44_9BASI</name>
<organism evidence="3 4">
    <name type="scientific">Malassezia arunalokei</name>
    <dbReference type="NCBI Taxonomy" id="1514897"/>
    <lineage>
        <taxon>Eukaryota</taxon>
        <taxon>Fungi</taxon>
        <taxon>Dikarya</taxon>
        <taxon>Basidiomycota</taxon>
        <taxon>Ustilaginomycotina</taxon>
        <taxon>Malasseziomycetes</taxon>
        <taxon>Malasseziales</taxon>
        <taxon>Malasseziaceae</taxon>
        <taxon>Malassezia</taxon>
    </lineage>
</organism>
<keyword evidence="2" id="KW-0812">Transmembrane</keyword>
<dbReference type="AlphaFoldDB" id="A0AAJ6CN44"/>
<evidence type="ECO:0000313" key="3">
    <source>
        <dbReference type="EMBL" id="WFD17020.1"/>
    </source>
</evidence>
<keyword evidence="4" id="KW-1185">Reference proteome</keyword>
<feature type="transmembrane region" description="Helical" evidence="2">
    <location>
        <begin position="89"/>
        <end position="109"/>
    </location>
</feature>
<evidence type="ECO:0000256" key="2">
    <source>
        <dbReference type="SAM" id="Phobius"/>
    </source>
</evidence>
<proteinExistence type="predicted"/>
<feature type="compositionally biased region" description="Low complexity" evidence="1">
    <location>
        <begin position="21"/>
        <end position="38"/>
    </location>
</feature>
<accession>A0AAJ6CN44</accession>
<evidence type="ECO:0000256" key="1">
    <source>
        <dbReference type="SAM" id="MobiDB-lite"/>
    </source>
</evidence>